<evidence type="ECO:0000256" key="4">
    <source>
        <dbReference type="ARBA" id="ARBA00023136"/>
    </source>
</evidence>
<feature type="transmembrane region" description="Helical" evidence="6">
    <location>
        <begin position="123"/>
        <end position="146"/>
    </location>
</feature>
<dbReference type="PANTHER" id="PTHR12652:SF17">
    <property type="entry name" value="PEROXISOMAL MEMBRANE PROTEIN 11B"/>
    <property type="match status" value="1"/>
</dbReference>
<comment type="caution">
    <text evidence="7">The sequence shown here is derived from an EMBL/GenBank/DDBJ whole genome shotgun (WGS) entry which is preliminary data.</text>
</comment>
<keyword evidence="6" id="KW-1133">Transmembrane helix</keyword>
<dbReference type="Proteomes" id="UP000822688">
    <property type="component" value="Chromosome 3"/>
</dbReference>
<feature type="transmembrane region" description="Helical" evidence="6">
    <location>
        <begin position="86"/>
        <end position="103"/>
    </location>
</feature>
<evidence type="ECO:0000313" key="8">
    <source>
        <dbReference type="Proteomes" id="UP000822688"/>
    </source>
</evidence>
<evidence type="ECO:0000313" key="7">
    <source>
        <dbReference type="EMBL" id="KAG0584641.1"/>
    </source>
</evidence>
<dbReference type="GO" id="GO:0044375">
    <property type="term" value="P:regulation of peroxisome size"/>
    <property type="evidence" value="ECO:0007669"/>
    <property type="project" value="UniProtKB-ARBA"/>
</dbReference>
<dbReference type="GO" id="GO:0042802">
    <property type="term" value="F:identical protein binding"/>
    <property type="evidence" value="ECO:0007669"/>
    <property type="project" value="UniProtKB-ARBA"/>
</dbReference>
<sequence length="248" mass="28389">MDKRKDTLDKLVLFLAKRDGIDKLVKTFQYVGKLGHYRLESKDPKLADRWKKLEVAAGLSRKAFRTGRFLTGFNKLRNTTFPDHKIQVLSVLGYGGEMVYWFFDHFLWLSRVGVLDPEIARRMSYISAFGEGFGYIFFIIADLIVIRRGLEAEARWKKQIAELEEFQRLGVELKGESTSKQLMLLKAKVSSIRMQRIMSVMSIIANVSDFIIALADVDPNPFVCHPVTLGISGLASAWSGWYKNWPDS</sequence>
<proteinExistence type="inferred from homology"/>
<keyword evidence="3" id="KW-0962">Peroxisome biogenesis</keyword>
<dbReference type="GO" id="GO:0005778">
    <property type="term" value="C:peroxisomal membrane"/>
    <property type="evidence" value="ECO:0007669"/>
    <property type="project" value="UniProtKB-SubCell"/>
</dbReference>
<organism evidence="7 8">
    <name type="scientific">Ceratodon purpureus</name>
    <name type="common">Fire moss</name>
    <name type="synonym">Dicranum purpureum</name>
    <dbReference type="NCBI Taxonomy" id="3225"/>
    <lineage>
        <taxon>Eukaryota</taxon>
        <taxon>Viridiplantae</taxon>
        <taxon>Streptophyta</taxon>
        <taxon>Embryophyta</taxon>
        <taxon>Bryophyta</taxon>
        <taxon>Bryophytina</taxon>
        <taxon>Bryopsida</taxon>
        <taxon>Dicranidae</taxon>
        <taxon>Pseudoditrichales</taxon>
        <taxon>Ditrichaceae</taxon>
        <taxon>Ceratodon</taxon>
    </lineage>
</organism>
<evidence type="ECO:0000256" key="6">
    <source>
        <dbReference type="SAM" id="Phobius"/>
    </source>
</evidence>
<comment type="subcellular location">
    <subcellularLocation>
        <location evidence="1">Peroxisome membrane</location>
        <topology evidence="1">Multi-pass membrane protein</topology>
    </subcellularLocation>
</comment>
<name>A0A8T0IP95_CERPU</name>
<accession>A0A8T0IP95</accession>
<protein>
    <recommendedName>
        <fullName evidence="9">Peroxisomal membrane protein 11B</fullName>
    </recommendedName>
</protein>
<keyword evidence="5" id="KW-0576">Peroxisome</keyword>
<evidence type="ECO:0000256" key="2">
    <source>
        <dbReference type="ARBA" id="ARBA00008194"/>
    </source>
</evidence>
<keyword evidence="4 6" id="KW-0472">Membrane</keyword>
<dbReference type="InterPro" id="IPR008733">
    <property type="entry name" value="PEX11"/>
</dbReference>
<evidence type="ECO:0000256" key="1">
    <source>
        <dbReference type="ARBA" id="ARBA00004585"/>
    </source>
</evidence>
<evidence type="ECO:0000256" key="5">
    <source>
        <dbReference type="ARBA" id="ARBA00023140"/>
    </source>
</evidence>
<dbReference type="Pfam" id="PF05648">
    <property type="entry name" value="PEX11"/>
    <property type="match status" value="1"/>
</dbReference>
<dbReference type="AlphaFoldDB" id="A0A8T0IP95"/>
<gene>
    <name evidence="7" type="ORF">KC19_3G225000</name>
</gene>
<keyword evidence="6" id="KW-0812">Transmembrane</keyword>
<evidence type="ECO:0000256" key="3">
    <source>
        <dbReference type="ARBA" id="ARBA00022593"/>
    </source>
</evidence>
<dbReference type="EMBL" id="CM026423">
    <property type="protein sequence ID" value="KAG0584641.1"/>
    <property type="molecule type" value="Genomic_DNA"/>
</dbReference>
<reference evidence="7" key="1">
    <citation type="submission" date="2020-06" db="EMBL/GenBank/DDBJ databases">
        <title>WGS assembly of Ceratodon purpureus strain R40.</title>
        <authorList>
            <person name="Carey S.B."/>
            <person name="Jenkins J."/>
            <person name="Shu S."/>
            <person name="Lovell J.T."/>
            <person name="Sreedasyam A."/>
            <person name="Maumus F."/>
            <person name="Tiley G.P."/>
            <person name="Fernandez-Pozo N."/>
            <person name="Barry K."/>
            <person name="Chen C."/>
            <person name="Wang M."/>
            <person name="Lipzen A."/>
            <person name="Daum C."/>
            <person name="Saski C.A."/>
            <person name="Payton A.C."/>
            <person name="Mcbreen J.C."/>
            <person name="Conrad R.E."/>
            <person name="Kollar L.M."/>
            <person name="Olsson S."/>
            <person name="Huttunen S."/>
            <person name="Landis J.B."/>
            <person name="Wickett N.J."/>
            <person name="Johnson M.G."/>
            <person name="Rensing S.A."/>
            <person name="Grimwood J."/>
            <person name="Schmutz J."/>
            <person name="Mcdaniel S.F."/>
        </authorList>
    </citation>
    <scope>NUCLEOTIDE SEQUENCE</scope>
    <source>
        <strain evidence="7">R40</strain>
    </source>
</reference>
<comment type="similarity">
    <text evidence="2">Belongs to the peroxin-11 family.</text>
</comment>
<dbReference type="GO" id="GO:0016559">
    <property type="term" value="P:peroxisome fission"/>
    <property type="evidence" value="ECO:0007669"/>
    <property type="project" value="InterPro"/>
</dbReference>
<dbReference type="PANTHER" id="PTHR12652">
    <property type="entry name" value="PEROXISOMAL BIOGENESIS FACTOR 11"/>
    <property type="match status" value="1"/>
</dbReference>
<keyword evidence="8" id="KW-1185">Reference proteome</keyword>
<evidence type="ECO:0008006" key="9">
    <source>
        <dbReference type="Google" id="ProtNLM"/>
    </source>
</evidence>